<gene>
    <name evidence="1" type="ORF">AMURIS_01680</name>
</gene>
<dbReference type="AlphaFoldDB" id="A0A2K4ZER7"/>
<evidence type="ECO:0000313" key="2">
    <source>
        <dbReference type="Proteomes" id="UP000236311"/>
    </source>
</evidence>
<keyword evidence="2" id="KW-1185">Reference proteome</keyword>
<dbReference type="Gene3D" id="3.90.550.10">
    <property type="entry name" value="Spore Coat Polysaccharide Biosynthesis Protein SpsA, Chain A"/>
    <property type="match status" value="1"/>
</dbReference>
<evidence type="ECO:0000313" key="1">
    <source>
        <dbReference type="EMBL" id="SOY28965.1"/>
    </source>
</evidence>
<dbReference type="SUPFAM" id="SSF53448">
    <property type="entry name" value="Nucleotide-diphospho-sugar transferases"/>
    <property type="match status" value="1"/>
</dbReference>
<reference evidence="1 2" key="1">
    <citation type="submission" date="2018-01" db="EMBL/GenBank/DDBJ databases">
        <authorList>
            <person name="Gaut B.S."/>
            <person name="Morton B.R."/>
            <person name="Clegg M.T."/>
            <person name="Duvall M.R."/>
        </authorList>
    </citation>
    <scope>NUCLEOTIDE SEQUENCE [LARGE SCALE GENOMIC DNA]</scope>
    <source>
        <strain evidence="1">GP69</strain>
    </source>
</reference>
<dbReference type="EMBL" id="OFSM01000007">
    <property type="protein sequence ID" value="SOY28965.1"/>
    <property type="molecule type" value="Genomic_DNA"/>
</dbReference>
<name>A0A2K4ZER7_9FIRM</name>
<protein>
    <recommendedName>
        <fullName evidence="3">Glycosyl transferase family 2</fullName>
    </recommendedName>
</protein>
<dbReference type="InterPro" id="IPR029044">
    <property type="entry name" value="Nucleotide-diphossugar_trans"/>
</dbReference>
<dbReference type="Proteomes" id="UP000236311">
    <property type="component" value="Unassembled WGS sequence"/>
</dbReference>
<proteinExistence type="predicted"/>
<evidence type="ECO:0008006" key="3">
    <source>
        <dbReference type="Google" id="ProtNLM"/>
    </source>
</evidence>
<accession>A0A2K4ZER7</accession>
<sequence>MFIYDRPQCTNRALEALKRNHIEQLYVFQDGLWEKTDRRAWEQNETLVKQIDWCDVVYEQNKQKADSLDRQIIYGINKVLQQKDAVIVIEDDCIISDDCIQFMEKCLIQYEDNRKVIEVGAYLEPIRIPEGYSLPIVAAGIPAGQVWGTWKERWEEFQDKFSLIRQIGDAMKNNPMFCSCGYPIKKVLTEYWMLGTWDLWWSIYVLLKGGISVRPTDNKVYNIGFENPGTHTSGESLWVVPIGQTTGNGGELPEDIMVEPWAEKEFGRFYQSVYGRSSAAERHKYYRNCLEKWLELKQSGRTIGDILLDHDIKSIAIYGTGKLGKLLADDMCGKVELEYFIVTNKIKDTFMEYPVYDCGEELPEATGNLALVVIPGYDLDEINVQMGSRVSNIYSLDSLLDMQDVMEKY</sequence>
<organism evidence="1 2">
    <name type="scientific">Acetatifactor muris</name>
    <dbReference type="NCBI Taxonomy" id="879566"/>
    <lineage>
        <taxon>Bacteria</taxon>
        <taxon>Bacillati</taxon>
        <taxon>Bacillota</taxon>
        <taxon>Clostridia</taxon>
        <taxon>Lachnospirales</taxon>
        <taxon>Lachnospiraceae</taxon>
        <taxon>Acetatifactor</taxon>
    </lineage>
</organism>